<feature type="domain" description="D-isomer specific 2-hydroxyacid dehydrogenase NAD-binding" evidence="6">
    <location>
        <begin position="110"/>
        <end position="282"/>
    </location>
</feature>
<evidence type="ECO:0000256" key="2">
    <source>
        <dbReference type="ARBA" id="ARBA00023002"/>
    </source>
</evidence>
<evidence type="ECO:0000256" key="4">
    <source>
        <dbReference type="RuleBase" id="RU003719"/>
    </source>
</evidence>
<evidence type="ECO:0000259" key="5">
    <source>
        <dbReference type="Pfam" id="PF00389"/>
    </source>
</evidence>
<feature type="domain" description="D-isomer specific 2-hydroxyacid dehydrogenase catalytic" evidence="5">
    <location>
        <begin position="8"/>
        <end position="313"/>
    </location>
</feature>
<dbReference type="InterPro" id="IPR006139">
    <property type="entry name" value="D-isomer_2_OHA_DH_cat_dom"/>
</dbReference>
<keyword evidence="8" id="KW-1185">Reference proteome</keyword>
<evidence type="ECO:0000313" key="8">
    <source>
        <dbReference type="Proteomes" id="UP000244069"/>
    </source>
</evidence>
<dbReference type="FunFam" id="3.40.50.720:FF:000213">
    <property type="entry name" value="Putative 2-hydroxyacid dehydrogenase"/>
    <property type="match status" value="1"/>
</dbReference>
<dbReference type="Gene3D" id="3.40.50.720">
    <property type="entry name" value="NAD(P)-binding Rossmann-like Domain"/>
    <property type="match status" value="2"/>
</dbReference>
<sequence length="315" mass="33336">MTQKPDLLVLSSLRPAQMAELEARYTLHRHDTAEDPEALLAEVGPRIRGVVTTGGRGISGDIVERLPALEVVSTFSVGTDSLDLEACKRCGVTVTNTPDVLNDDVADLALGLMIATRRRMVEADAWVRSGNWAAKGAFPLVRTIKGSRVGILGLGSIGKDIATRCAALRTEIGYLARSEKDVPYAYFDTPRALAEWSDILVAVVPGGSSTRHMVDAEVLKALGPEGTLINVARGSVVDEAALIAALTDGTIAGAGLDVFADEPKADPRFAEMANVVLSPHHASGTEETRNAMAQLVVDNIDAWFGEGRALTPVTG</sequence>
<dbReference type="SUPFAM" id="SSF51735">
    <property type="entry name" value="NAD(P)-binding Rossmann-fold domains"/>
    <property type="match status" value="1"/>
</dbReference>
<keyword evidence="2 4" id="KW-0560">Oxidoreductase</keyword>
<dbReference type="AlphaFoldDB" id="A0A2T6B7K7"/>
<dbReference type="InterPro" id="IPR050223">
    <property type="entry name" value="D-isomer_2-hydroxyacid_DH"/>
</dbReference>
<evidence type="ECO:0000313" key="7">
    <source>
        <dbReference type="EMBL" id="PTX52071.1"/>
    </source>
</evidence>
<dbReference type="PANTHER" id="PTHR10996:SF178">
    <property type="entry name" value="2-HYDROXYACID DEHYDROGENASE YGL185C-RELATED"/>
    <property type="match status" value="1"/>
</dbReference>
<proteinExistence type="inferred from homology"/>
<dbReference type="InterPro" id="IPR036291">
    <property type="entry name" value="NAD(P)-bd_dom_sf"/>
</dbReference>
<keyword evidence="1" id="KW-0521">NADP</keyword>
<protein>
    <submittedName>
        <fullName evidence="7">Lactate dehydrogenase-like 2-hydroxyacid dehydrogenase</fullName>
    </submittedName>
</protein>
<evidence type="ECO:0000256" key="1">
    <source>
        <dbReference type="ARBA" id="ARBA00022857"/>
    </source>
</evidence>
<organism evidence="7 8">
    <name type="scientific">Allosediminivita pacifica</name>
    <dbReference type="NCBI Taxonomy" id="1267769"/>
    <lineage>
        <taxon>Bacteria</taxon>
        <taxon>Pseudomonadati</taxon>
        <taxon>Pseudomonadota</taxon>
        <taxon>Alphaproteobacteria</taxon>
        <taxon>Rhodobacterales</taxon>
        <taxon>Paracoccaceae</taxon>
        <taxon>Allosediminivita</taxon>
    </lineage>
</organism>
<dbReference type="EMBL" id="QBKN01000002">
    <property type="protein sequence ID" value="PTX52071.1"/>
    <property type="molecule type" value="Genomic_DNA"/>
</dbReference>
<dbReference type="CDD" id="cd12156">
    <property type="entry name" value="HPPR"/>
    <property type="match status" value="1"/>
</dbReference>
<dbReference type="GO" id="GO:0051287">
    <property type="term" value="F:NAD binding"/>
    <property type="evidence" value="ECO:0007669"/>
    <property type="project" value="InterPro"/>
</dbReference>
<comment type="similarity">
    <text evidence="4">Belongs to the D-isomer specific 2-hydroxyacid dehydrogenase family.</text>
</comment>
<evidence type="ECO:0000259" key="6">
    <source>
        <dbReference type="Pfam" id="PF02826"/>
    </source>
</evidence>
<dbReference type="SUPFAM" id="SSF52283">
    <property type="entry name" value="Formate/glycerate dehydrogenase catalytic domain-like"/>
    <property type="match status" value="1"/>
</dbReference>
<reference evidence="7 8" key="1">
    <citation type="submission" date="2018-04" db="EMBL/GenBank/DDBJ databases">
        <title>Genomic Encyclopedia of Archaeal and Bacterial Type Strains, Phase II (KMG-II): from individual species to whole genera.</title>
        <authorList>
            <person name="Goeker M."/>
        </authorList>
    </citation>
    <scope>NUCLEOTIDE SEQUENCE [LARGE SCALE GENOMIC DNA]</scope>
    <source>
        <strain evidence="7 8">DSM 29329</strain>
    </source>
</reference>
<dbReference type="GO" id="GO:0016618">
    <property type="term" value="F:hydroxypyruvate reductase [NAD(P)H] activity"/>
    <property type="evidence" value="ECO:0007669"/>
    <property type="project" value="TreeGrafter"/>
</dbReference>
<dbReference type="Pfam" id="PF00389">
    <property type="entry name" value="2-Hacid_dh"/>
    <property type="match status" value="1"/>
</dbReference>
<dbReference type="InterPro" id="IPR006140">
    <property type="entry name" value="D-isomer_DH_NAD-bd"/>
</dbReference>
<dbReference type="Pfam" id="PF02826">
    <property type="entry name" value="2-Hacid_dh_C"/>
    <property type="match status" value="1"/>
</dbReference>
<name>A0A2T6B7K7_9RHOB</name>
<dbReference type="GO" id="GO:0005829">
    <property type="term" value="C:cytosol"/>
    <property type="evidence" value="ECO:0007669"/>
    <property type="project" value="TreeGrafter"/>
</dbReference>
<dbReference type="RefSeq" id="WP_107974543.1">
    <property type="nucleotide sequence ID" value="NZ_BMEZ01000002.1"/>
</dbReference>
<accession>A0A2T6B7K7</accession>
<gene>
    <name evidence="7" type="ORF">C8N44_102116</name>
</gene>
<dbReference type="GO" id="GO:0030267">
    <property type="term" value="F:glyoxylate reductase (NADPH) activity"/>
    <property type="evidence" value="ECO:0007669"/>
    <property type="project" value="TreeGrafter"/>
</dbReference>
<keyword evidence="3" id="KW-0520">NAD</keyword>
<evidence type="ECO:0000256" key="3">
    <source>
        <dbReference type="ARBA" id="ARBA00023027"/>
    </source>
</evidence>
<dbReference type="Proteomes" id="UP000244069">
    <property type="component" value="Unassembled WGS sequence"/>
</dbReference>
<dbReference type="OrthoDB" id="9793626at2"/>
<dbReference type="PANTHER" id="PTHR10996">
    <property type="entry name" value="2-HYDROXYACID DEHYDROGENASE-RELATED"/>
    <property type="match status" value="1"/>
</dbReference>
<comment type="caution">
    <text evidence="7">The sequence shown here is derived from an EMBL/GenBank/DDBJ whole genome shotgun (WGS) entry which is preliminary data.</text>
</comment>